<sequence length="385" mass="43572">MVAKTKSKNDTVTRYFEAIDSALYSLDIYLREENSPLYQHEMTGRVLAGYILRLRHSFDAWKNKVAFAERFAINQAESGYPTFQNVLDLDVDARSAAQKLAGMPDGATLREDMVDYILLKKQFPAALQKALAQRLYFEEVMQGDVFQPNILPETIKVSMNPKTARPYYVTHWGAFDGSANLPMVYVAVLEDSSKTMGKLLLDRSGKIADNLDIQFPVGGLLNPDLAHQFDDFAEKNSSYGLTLSTIADNMDKDFEELHPKQLRRIVMGPFYNAGVTSHGKIVEKILDTVRNPNHAWLLTWTVQELHSISETPAKRGIWSSEAARQTYHIDTDNLECVRQGVSSFERHALVPHEAYQAIYASGKRDEIFDGYHTHVVSGNQVLRDF</sequence>
<organism evidence="1 2">
    <name type="scientific">Pseudahrensia aquimaris</name>
    <dbReference type="NCBI Taxonomy" id="744461"/>
    <lineage>
        <taxon>Bacteria</taxon>
        <taxon>Pseudomonadati</taxon>
        <taxon>Pseudomonadota</taxon>
        <taxon>Alphaproteobacteria</taxon>
        <taxon>Hyphomicrobiales</taxon>
        <taxon>Ahrensiaceae</taxon>
        <taxon>Pseudahrensia</taxon>
    </lineage>
</organism>
<dbReference type="RefSeq" id="WP_377212263.1">
    <property type="nucleotide sequence ID" value="NZ_JBHTJV010000005.1"/>
</dbReference>
<reference evidence="2" key="1">
    <citation type="journal article" date="2019" name="Int. J. Syst. Evol. Microbiol.">
        <title>The Global Catalogue of Microorganisms (GCM) 10K type strain sequencing project: providing services to taxonomists for standard genome sequencing and annotation.</title>
        <authorList>
            <consortium name="The Broad Institute Genomics Platform"/>
            <consortium name="The Broad Institute Genome Sequencing Center for Infectious Disease"/>
            <person name="Wu L."/>
            <person name="Ma J."/>
        </authorList>
    </citation>
    <scope>NUCLEOTIDE SEQUENCE [LARGE SCALE GENOMIC DNA]</scope>
    <source>
        <strain evidence="2">CCUG 60023</strain>
    </source>
</reference>
<gene>
    <name evidence="1" type="ORF">ACFQ14_08320</name>
</gene>
<protein>
    <submittedName>
        <fullName evidence="1">Uncharacterized protein</fullName>
    </submittedName>
</protein>
<dbReference type="EMBL" id="JBHTJV010000005">
    <property type="protein sequence ID" value="MFD0916408.1"/>
    <property type="molecule type" value="Genomic_DNA"/>
</dbReference>
<comment type="caution">
    <text evidence="1">The sequence shown here is derived from an EMBL/GenBank/DDBJ whole genome shotgun (WGS) entry which is preliminary data.</text>
</comment>
<proteinExistence type="predicted"/>
<keyword evidence="2" id="KW-1185">Reference proteome</keyword>
<evidence type="ECO:0000313" key="2">
    <source>
        <dbReference type="Proteomes" id="UP001597101"/>
    </source>
</evidence>
<name>A0ABW3FF90_9HYPH</name>
<accession>A0ABW3FF90</accession>
<dbReference type="Proteomes" id="UP001597101">
    <property type="component" value="Unassembled WGS sequence"/>
</dbReference>
<evidence type="ECO:0000313" key="1">
    <source>
        <dbReference type="EMBL" id="MFD0916408.1"/>
    </source>
</evidence>